<dbReference type="Proteomes" id="UP000595897">
    <property type="component" value="Chromosome"/>
</dbReference>
<evidence type="ECO:0008006" key="4">
    <source>
        <dbReference type="Google" id="ProtNLM"/>
    </source>
</evidence>
<dbReference type="EMBL" id="AP024169">
    <property type="protein sequence ID" value="BCN29729.1"/>
    <property type="molecule type" value="Genomic_DNA"/>
</dbReference>
<evidence type="ECO:0000256" key="1">
    <source>
        <dbReference type="SAM" id="Phobius"/>
    </source>
</evidence>
<keyword evidence="1" id="KW-1133">Transmembrane helix</keyword>
<gene>
    <name evidence="2" type="ORF">bsdtb5_10240</name>
</gene>
<name>A0A7R7EJ89_9FIRM</name>
<protein>
    <recommendedName>
        <fullName evidence="4">MacB-like periplasmic core domain-containing protein</fullName>
    </recommendedName>
</protein>
<reference evidence="2 3" key="1">
    <citation type="submission" date="2020-11" db="EMBL/GenBank/DDBJ databases">
        <title>Draft genome sequencing of a Lachnospiraceae strain isolated from anoxic soil subjected to BSD treatment.</title>
        <authorList>
            <person name="Uek A."/>
            <person name="Tonouchi A."/>
        </authorList>
    </citation>
    <scope>NUCLEOTIDE SEQUENCE [LARGE SCALE GENOMIC DNA]</scope>
    <source>
        <strain evidence="2 3">TB5</strain>
    </source>
</reference>
<organism evidence="2 3">
    <name type="scientific">Anaeromicropila herbilytica</name>
    <dbReference type="NCBI Taxonomy" id="2785025"/>
    <lineage>
        <taxon>Bacteria</taxon>
        <taxon>Bacillati</taxon>
        <taxon>Bacillota</taxon>
        <taxon>Clostridia</taxon>
        <taxon>Lachnospirales</taxon>
        <taxon>Lachnospiraceae</taxon>
        <taxon>Anaeromicropila</taxon>
    </lineage>
</organism>
<evidence type="ECO:0000313" key="2">
    <source>
        <dbReference type="EMBL" id="BCN29729.1"/>
    </source>
</evidence>
<dbReference type="AlphaFoldDB" id="A0A7R7EJ89"/>
<feature type="transmembrane region" description="Helical" evidence="1">
    <location>
        <begin position="24"/>
        <end position="42"/>
    </location>
</feature>
<sequence>MMKQNKESIISYELQYSKLTKKKIIQYLTLFVMFLILLYYLSANLVVAINNKEQYNSESIRFEGNGITQKKIEDSLNMERDKKTKTIPQITAYNRIDSEKIENDKLVRNMDLSVMIVSGDMSVTTPMDLLAGNYVYKEDTYGCLIDSKSAYQLFGTINAVGSIVTYHKQQYYIRGVVSTDSPVFFIQSNKEDMEYKNLEIVYPGQRNAEELVEQFLTSNQYPSHTLIDGVFYGGMIHSLLLLPIWLFYMIVTIKIGLYYKSKISNEVVNSRLYKSDNTKDYKKGNLIGIILIAILYISMIILCGYSIHKLTGNPFRFMMKYIPTKWSDFDFWPEHYKLITDQLNLIKYRMPNPKDDRLVELLTLGLHRFAIINLFYIIILIYSQLLKHARIKRQES</sequence>
<feature type="transmembrane region" description="Helical" evidence="1">
    <location>
        <begin position="286"/>
        <end position="307"/>
    </location>
</feature>
<keyword evidence="1" id="KW-0472">Membrane</keyword>
<feature type="transmembrane region" description="Helical" evidence="1">
    <location>
        <begin position="366"/>
        <end position="386"/>
    </location>
</feature>
<keyword evidence="3" id="KW-1185">Reference proteome</keyword>
<proteinExistence type="predicted"/>
<evidence type="ECO:0000313" key="3">
    <source>
        <dbReference type="Proteomes" id="UP000595897"/>
    </source>
</evidence>
<keyword evidence="1" id="KW-0812">Transmembrane</keyword>
<dbReference type="KEGG" id="ahb:bsdtb5_10240"/>
<feature type="transmembrane region" description="Helical" evidence="1">
    <location>
        <begin position="230"/>
        <end position="251"/>
    </location>
</feature>
<accession>A0A7R7EJ89</accession>